<dbReference type="InterPro" id="IPR001452">
    <property type="entry name" value="SH3_domain"/>
</dbReference>
<dbReference type="InterPro" id="IPR050384">
    <property type="entry name" value="Endophilin_SH3RF"/>
</dbReference>
<accession>A0A5E4NL57</accession>
<dbReference type="CDD" id="cd00174">
    <property type="entry name" value="SH3"/>
    <property type="match status" value="1"/>
</dbReference>
<dbReference type="Gene3D" id="2.30.30.40">
    <property type="entry name" value="SH3 Domains"/>
    <property type="match status" value="2"/>
</dbReference>
<dbReference type="PRINTS" id="PR00452">
    <property type="entry name" value="SH3DOMAIN"/>
</dbReference>
<sequence>MANWTAFTSENSPSVPNRPAPPPPKVIKPGAKSRLAKVLSLKQSKSLNGFQQPVKKKPPPRPPPPKFVQMPKSQSQGKCGLSSLIGLKTKHTIPTPSWIGKTNEIHKSASTSQVGCLIDLSSPQTSPTSTHKSSSDGNSVDSFNSDFSPWKESQAESSGFEDDFDLLCSNKDMDYLKTTFSQLQLENSLPPPSLPPPMLPPDALNVLLNGPKLPPRPNDMENQLSKPQSKCVAQFDFMSDHVDDLVFKKGDQIFITKRVNDEWLEGTLNGHTGMFPISYVEVTNPLPEELQLDYICKVICVFPFKPECWEDLSIQEGDEIQVLRRINEHWLYGESNGCKGQFPSNFVTELPDDL</sequence>
<feature type="region of interest" description="Disordered" evidence="3">
    <location>
        <begin position="1"/>
        <end position="29"/>
    </location>
</feature>
<dbReference type="Pfam" id="PF14604">
    <property type="entry name" value="SH3_9"/>
    <property type="match status" value="1"/>
</dbReference>
<name>A0A5E4NL57_9HEMI</name>
<evidence type="ECO:0000256" key="2">
    <source>
        <dbReference type="PROSITE-ProRule" id="PRU00192"/>
    </source>
</evidence>
<dbReference type="PANTHER" id="PTHR14167">
    <property type="entry name" value="SH3 DOMAIN-CONTAINING"/>
    <property type="match status" value="1"/>
</dbReference>
<dbReference type="Pfam" id="PF00018">
    <property type="entry name" value="SH3_1"/>
    <property type="match status" value="1"/>
</dbReference>
<protein>
    <submittedName>
        <fullName evidence="5">SH3 domain</fullName>
    </submittedName>
</protein>
<feature type="compositionally biased region" description="Pro residues" evidence="3">
    <location>
        <begin position="16"/>
        <end position="26"/>
    </location>
</feature>
<feature type="region of interest" description="Disordered" evidence="3">
    <location>
        <begin position="42"/>
        <end position="78"/>
    </location>
</feature>
<dbReference type="PANTHER" id="PTHR14167:SF48">
    <property type="entry name" value="SH3 DOMAIN-CONTAINING PROTEIN 19"/>
    <property type="match status" value="1"/>
</dbReference>
<dbReference type="PROSITE" id="PS50002">
    <property type="entry name" value="SH3"/>
    <property type="match status" value="2"/>
</dbReference>
<evidence type="ECO:0000256" key="3">
    <source>
        <dbReference type="SAM" id="MobiDB-lite"/>
    </source>
</evidence>
<dbReference type="InterPro" id="IPR036028">
    <property type="entry name" value="SH3-like_dom_sf"/>
</dbReference>
<dbReference type="SUPFAM" id="SSF50044">
    <property type="entry name" value="SH3-domain"/>
    <property type="match status" value="2"/>
</dbReference>
<evidence type="ECO:0000313" key="6">
    <source>
        <dbReference type="Proteomes" id="UP000325440"/>
    </source>
</evidence>
<proteinExistence type="predicted"/>
<feature type="domain" description="SH3" evidence="4">
    <location>
        <begin position="293"/>
        <end position="352"/>
    </location>
</feature>
<feature type="domain" description="SH3" evidence="4">
    <location>
        <begin position="226"/>
        <end position="285"/>
    </location>
</feature>
<dbReference type="Proteomes" id="UP000325440">
    <property type="component" value="Unassembled WGS sequence"/>
</dbReference>
<keyword evidence="1 2" id="KW-0728">SH3 domain</keyword>
<gene>
    <name evidence="5" type="ORF">CINCED_3A023725</name>
</gene>
<dbReference type="EMBL" id="CABPRJ010002409">
    <property type="protein sequence ID" value="VVC45682.1"/>
    <property type="molecule type" value="Genomic_DNA"/>
</dbReference>
<dbReference type="OrthoDB" id="27823at2759"/>
<keyword evidence="6" id="KW-1185">Reference proteome</keyword>
<dbReference type="PRINTS" id="PR00499">
    <property type="entry name" value="P67PHOX"/>
</dbReference>
<feature type="compositionally biased region" description="Polar residues" evidence="3">
    <location>
        <begin position="121"/>
        <end position="147"/>
    </location>
</feature>
<feature type="compositionally biased region" description="Polar residues" evidence="3">
    <location>
        <begin position="1"/>
        <end position="10"/>
    </location>
</feature>
<feature type="region of interest" description="Disordered" evidence="3">
    <location>
        <begin position="118"/>
        <end position="156"/>
    </location>
</feature>
<dbReference type="SMART" id="SM00326">
    <property type="entry name" value="SH3"/>
    <property type="match status" value="2"/>
</dbReference>
<dbReference type="AlphaFoldDB" id="A0A5E4NL57"/>
<reference evidence="5 6" key="1">
    <citation type="submission" date="2019-08" db="EMBL/GenBank/DDBJ databases">
        <authorList>
            <person name="Alioto T."/>
            <person name="Alioto T."/>
            <person name="Gomez Garrido J."/>
        </authorList>
    </citation>
    <scope>NUCLEOTIDE SEQUENCE [LARGE SCALE GENOMIC DNA]</scope>
</reference>
<evidence type="ECO:0000259" key="4">
    <source>
        <dbReference type="PROSITE" id="PS50002"/>
    </source>
</evidence>
<organism evidence="5 6">
    <name type="scientific">Cinara cedri</name>
    <dbReference type="NCBI Taxonomy" id="506608"/>
    <lineage>
        <taxon>Eukaryota</taxon>
        <taxon>Metazoa</taxon>
        <taxon>Ecdysozoa</taxon>
        <taxon>Arthropoda</taxon>
        <taxon>Hexapoda</taxon>
        <taxon>Insecta</taxon>
        <taxon>Pterygota</taxon>
        <taxon>Neoptera</taxon>
        <taxon>Paraneoptera</taxon>
        <taxon>Hemiptera</taxon>
        <taxon>Sternorrhyncha</taxon>
        <taxon>Aphidomorpha</taxon>
        <taxon>Aphidoidea</taxon>
        <taxon>Aphididae</taxon>
        <taxon>Lachninae</taxon>
        <taxon>Cinara</taxon>
    </lineage>
</organism>
<evidence type="ECO:0000256" key="1">
    <source>
        <dbReference type="ARBA" id="ARBA00022443"/>
    </source>
</evidence>
<evidence type="ECO:0000313" key="5">
    <source>
        <dbReference type="EMBL" id="VVC45682.1"/>
    </source>
</evidence>